<dbReference type="InterPro" id="IPR016632">
    <property type="entry name" value="COG8_Metazoal_Plant"/>
</dbReference>
<feature type="compositionally biased region" description="Basic and acidic residues" evidence="10">
    <location>
        <begin position="596"/>
        <end position="610"/>
    </location>
</feature>
<dbReference type="Pfam" id="PF04124">
    <property type="entry name" value="Dor1"/>
    <property type="match status" value="1"/>
</dbReference>
<feature type="compositionally biased region" description="Acidic residues" evidence="10">
    <location>
        <begin position="572"/>
        <end position="582"/>
    </location>
</feature>
<evidence type="ECO:0000256" key="5">
    <source>
        <dbReference type="ARBA" id="ARBA00022927"/>
    </source>
</evidence>
<keyword evidence="12" id="KW-1185">Reference proteome</keyword>
<keyword evidence="7 9" id="KW-0472">Membrane</keyword>
<comment type="subcellular location">
    <subcellularLocation>
        <location evidence="1 9">Golgi apparatus membrane</location>
        <topology evidence="1 9">Peripheral membrane protein</topology>
    </subcellularLocation>
</comment>
<keyword evidence="4 9" id="KW-0813">Transport</keyword>
<dbReference type="Proteomes" id="UP000639338">
    <property type="component" value="Unassembled WGS sequence"/>
</dbReference>
<sequence>MDIETEKVIELVFPDGIPDSWKDNPDFYQYLSKLKNFDVDQLNKEPDHLIDEKNNVLKTTQEFAFKNYKTFIQTAESSREIFHQFKETEKSLENLLTKIPEFVDKCQSFCDKSKTINTQRRMNTLTLKKNTEMLEILEMPQLMESCLQNGHYNEALELSQFARQLSSKHQDIPIIQSIVSEIENSWSGMVGQVVGSLRGDLPLPKCLQLVGLLRSMDAFTESELRIKFLQARDSWLQSLLNSIPKDEPNFHLTKTIEYSRIHLFNIITQYRAMFNDDNDYMSQNRDIIINESAIFYHWIEEKITQFLRTLENDLPNVTSIDSILGQCTYFALSFGRVGVDFTSRMSDIFVNNIGYKYQKNINTTTKKFEKDMESFTLINKIHKNDIKYDTNNIKNENPPELLVDFYPLAEYCNGLIFTFNEFRLCAPVALAEIFTKTLEESLLSVAKGILIFYKQEQQAFTAAERENMIKFAECFSDHLVPYIQYCIHAIFPQNQIALHLDTTVTQLQKEGICYLDRKKIIAPLISLLPIKSMQESFLSSLPMTDSMINKTIESELDEEQVKQEITPSNLDIDTDVTTNEENENIKDTSDTENIIENDKQDDKLDTKIEE</sequence>
<dbReference type="PANTHER" id="PTHR21311:SF0">
    <property type="entry name" value="CONSERVED OLIGOMERIC GOLGI COMPLEX SUBUNIT 8"/>
    <property type="match status" value="1"/>
</dbReference>
<comment type="caution">
    <text evidence="11">The sequence shown here is derived from an EMBL/GenBank/DDBJ whole genome shotgun (WGS) entry which is preliminary data.</text>
</comment>
<evidence type="ECO:0000313" key="12">
    <source>
        <dbReference type="Proteomes" id="UP000639338"/>
    </source>
</evidence>
<evidence type="ECO:0000256" key="7">
    <source>
        <dbReference type="ARBA" id="ARBA00023136"/>
    </source>
</evidence>
<dbReference type="PIRSF" id="PIRSF015415">
    <property type="entry name" value="COG8"/>
    <property type="match status" value="1"/>
</dbReference>
<evidence type="ECO:0000256" key="6">
    <source>
        <dbReference type="ARBA" id="ARBA00023034"/>
    </source>
</evidence>
<evidence type="ECO:0000256" key="2">
    <source>
        <dbReference type="ARBA" id="ARBA00006419"/>
    </source>
</evidence>
<evidence type="ECO:0000256" key="1">
    <source>
        <dbReference type="ARBA" id="ARBA00004395"/>
    </source>
</evidence>
<comment type="subunit">
    <text evidence="9">Component of the conserved oligomeric Golgi complex which is composed of eight different subunits and is required for normal Golgi morphology and localization.</text>
</comment>
<dbReference type="InterPro" id="IPR016159">
    <property type="entry name" value="Cullin_repeat-like_dom_sf"/>
</dbReference>
<proteinExistence type="inferred from homology"/>
<comment type="similarity">
    <text evidence="2 9">Belongs to the COG8 family.</text>
</comment>
<evidence type="ECO:0000256" key="3">
    <source>
        <dbReference type="ARBA" id="ARBA00020983"/>
    </source>
</evidence>
<accession>A0A834Y568</accession>
<dbReference type="AlphaFoldDB" id="A0A834Y568"/>
<dbReference type="InterPro" id="IPR007255">
    <property type="entry name" value="COG8"/>
</dbReference>
<keyword evidence="5 9" id="KW-0653">Protein transport</keyword>
<name>A0A834Y568_APHGI</name>
<dbReference type="EMBL" id="JACMRX010000001">
    <property type="protein sequence ID" value="KAF7997343.1"/>
    <property type="molecule type" value="Genomic_DNA"/>
</dbReference>
<dbReference type="OrthoDB" id="1661054at2759"/>
<evidence type="ECO:0000256" key="8">
    <source>
        <dbReference type="ARBA" id="ARBA00031347"/>
    </source>
</evidence>
<dbReference type="GO" id="GO:0015031">
    <property type="term" value="P:protein transport"/>
    <property type="evidence" value="ECO:0007669"/>
    <property type="project" value="UniProtKB-UniRule"/>
</dbReference>
<dbReference type="GO" id="GO:0006891">
    <property type="term" value="P:intra-Golgi vesicle-mediated transport"/>
    <property type="evidence" value="ECO:0007669"/>
    <property type="project" value="TreeGrafter"/>
</dbReference>
<keyword evidence="6 9" id="KW-0333">Golgi apparatus</keyword>
<protein>
    <recommendedName>
        <fullName evidence="3 9">Conserved oligomeric Golgi complex subunit 8</fullName>
        <shortName evidence="9">COG complex subunit 8</shortName>
    </recommendedName>
    <alternativeName>
        <fullName evidence="8 9">Component of oligomeric Golgi complex 8</fullName>
    </alternativeName>
</protein>
<reference evidence="11 12" key="1">
    <citation type="submission" date="2020-08" db="EMBL/GenBank/DDBJ databases">
        <title>Aphidius gifuensis genome sequencing and assembly.</title>
        <authorList>
            <person name="Du Z."/>
        </authorList>
    </citation>
    <scope>NUCLEOTIDE SEQUENCE [LARGE SCALE GENOMIC DNA]</scope>
    <source>
        <strain evidence="11">YNYX2018</strain>
        <tissue evidence="11">Adults</tissue>
    </source>
</reference>
<dbReference type="PANTHER" id="PTHR21311">
    <property type="entry name" value="CONSERVED OLIGOMERIC GOLGI COMPLEX COMPONENT 8"/>
    <property type="match status" value="1"/>
</dbReference>
<gene>
    <name evidence="11" type="ORF">HCN44_005620</name>
</gene>
<dbReference type="GO" id="GO:0017119">
    <property type="term" value="C:Golgi transport complex"/>
    <property type="evidence" value="ECO:0007669"/>
    <property type="project" value="UniProtKB-UniRule"/>
</dbReference>
<dbReference type="GO" id="GO:0000139">
    <property type="term" value="C:Golgi membrane"/>
    <property type="evidence" value="ECO:0007669"/>
    <property type="project" value="UniProtKB-SubCell"/>
</dbReference>
<evidence type="ECO:0000256" key="9">
    <source>
        <dbReference type="PIRNR" id="PIRNR015415"/>
    </source>
</evidence>
<evidence type="ECO:0000256" key="10">
    <source>
        <dbReference type="SAM" id="MobiDB-lite"/>
    </source>
</evidence>
<dbReference type="SUPFAM" id="SSF74788">
    <property type="entry name" value="Cullin repeat-like"/>
    <property type="match status" value="1"/>
</dbReference>
<organism evidence="11 12">
    <name type="scientific">Aphidius gifuensis</name>
    <name type="common">Parasitoid wasp</name>
    <dbReference type="NCBI Taxonomy" id="684658"/>
    <lineage>
        <taxon>Eukaryota</taxon>
        <taxon>Metazoa</taxon>
        <taxon>Ecdysozoa</taxon>
        <taxon>Arthropoda</taxon>
        <taxon>Hexapoda</taxon>
        <taxon>Insecta</taxon>
        <taxon>Pterygota</taxon>
        <taxon>Neoptera</taxon>
        <taxon>Endopterygota</taxon>
        <taxon>Hymenoptera</taxon>
        <taxon>Apocrita</taxon>
        <taxon>Ichneumonoidea</taxon>
        <taxon>Braconidae</taxon>
        <taxon>Aphidiinae</taxon>
        <taxon>Aphidius</taxon>
    </lineage>
</organism>
<evidence type="ECO:0000313" key="11">
    <source>
        <dbReference type="EMBL" id="KAF7997343.1"/>
    </source>
</evidence>
<evidence type="ECO:0000256" key="4">
    <source>
        <dbReference type="ARBA" id="ARBA00022448"/>
    </source>
</evidence>
<feature type="region of interest" description="Disordered" evidence="10">
    <location>
        <begin position="568"/>
        <end position="610"/>
    </location>
</feature>